<dbReference type="Gene3D" id="2.30.30.240">
    <property type="entry name" value="PRC-barrel domain"/>
    <property type="match status" value="1"/>
</dbReference>
<evidence type="ECO:0000256" key="2">
    <source>
        <dbReference type="SAM" id="SignalP"/>
    </source>
</evidence>
<feature type="region of interest" description="Disordered" evidence="1">
    <location>
        <begin position="23"/>
        <end position="74"/>
    </location>
</feature>
<sequence length="210" mass="21145">MHNKFLAIAAVTTLFAAPAFAQSTAPSSAPNATPPAATAPGGNTRDMNTQGGANTGANTGANMGANTGANMGARSGTMSTAGGAFIDSQQREQWLASTLIGTKVQGSGEEDLGEVNDVLLDRSGNVVGAVIGVGGFLGIGEKDVAVPFNTLELVRNADGDTLILRKSKDELQNAPAFKEYTDQNTTTGGSASGTMGAPRATTTTPPATTR</sequence>
<name>A0A4R3LW41_9HYPH</name>
<dbReference type="AlphaFoldDB" id="A0A4R3LW41"/>
<dbReference type="RefSeq" id="WP_207916066.1">
    <property type="nucleotide sequence ID" value="NZ_SMAI01000008.1"/>
</dbReference>
<keyword evidence="5" id="KW-1185">Reference proteome</keyword>
<keyword evidence="2" id="KW-0732">Signal</keyword>
<dbReference type="PANTHER" id="PTHR36505">
    <property type="entry name" value="BLR1072 PROTEIN"/>
    <property type="match status" value="1"/>
</dbReference>
<feature type="signal peptide" evidence="2">
    <location>
        <begin position="1"/>
        <end position="21"/>
    </location>
</feature>
<evidence type="ECO:0000313" key="4">
    <source>
        <dbReference type="EMBL" id="TCT03929.1"/>
    </source>
</evidence>
<organism evidence="4 5">
    <name type="scientific">Aquabacter spiritensis</name>
    <dbReference type="NCBI Taxonomy" id="933073"/>
    <lineage>
        <taxon>Bacteria</taxon>
        <taxon>Pseudomonadati</taxon>
        <taxon>Pseudomonadota</taxon>
        <taxon>Alphaproteobacteria</taxon>
        <taxon>Hyphomicrobiales</taxon>
        <taxon>Xanthobacteraceae</taxon>
        <taxon>Aquabacter</taxon>
    </lineage>
</organism>
<gene>
    <name evidence="4" type="ORF">EDC64_10895</name>
</gene>
<protein>
    <submittedName>
        <fullName evidence="4">Sporulation protein YlmC with PRC-barrel domain</fullName>
    </submittedName>
</protein>
<feature type="compositionally biased region" description="Low complexity" evidence="1">
    <location>
        <begin position="185"/>
        <end position="210"/>
    </location>
</feature>
<dbReference type="EMBL" id="SMAI01000008">
    <property type="protein sequence ID" value="TCT03929.1"/>
    <property type="molecule type" value="Genomic_DNA"/>
</dbReference>
<dbReference type="Proteomes" id="UP000294664">
    <property type="component" value="Unassembled WGS sequence"/>
</dbReference>
<accession>A0A4R3LW41</accession>
<proteinExistence type="predicted"/>
<comment type="caution">
    <text evidence="4">The sequence shown here is derived from an EMBL/GenBank/DDBJ whole genome shotgun (WGS) entry which is preliminary data.</text>
</comment>
<feature type="region of interest" description="Disordered" evidence="1">
    <location>
        <begin position="178"/>
        <end position="210"/>
    </location>
</feature>
<evidence type="ECO:0000313" key="5">
    <source>
        <dbReference type="Proteomes" id="UP000294664"/>
    </source>
</evidence>
<dbReference type="InterPro" id="IPR011033">
    <property type="entry name" value="PRC_barrel-like_sf"/>
</dbReference>
<dbReference type="PANTHER" id="PTHR36505:SF1">
    <property type="entry name" value="BLR1072 PROTEIN"/>
    <property type="match status" value="1"/>
</dbReference>
<feature type="domain" description="PRC-barrel" evidence="3">
    <location>
        <begin position="96"/>
        <end position="171"/>
    </location>
</feature>
<evidence type="ECO:0000259" key="3">
    <source>
        <dbReference type="Pfam" id="PF05239"/>
    </source>
</evidence>
<evidence type="ECO:0000256" key="1">
    <source>
        <dbReference type="SAM" id="MobiDB-lite"/>
    </source>
</evidence>
<dbReference type="InterPro" id="IPR027275">
    <property type="entry name" value="PRC-brl_dom"/>
</dbReference>
<feature type="chain" id="PRO_5020417316" evidence="2">
    <location>
        <begin position="22"/>
        <end position="210"/>
    </location>
</feature>
<dbReference type="SUPFAM" id="SSF50346">
    <property type="entry name" value="PRC-barrel domain"/>
    <property type="match status" value="1"/>
</dbReference>
<dbReference type="Pfam" id="PF05239">
    <property type="entry name" value="PRC"/>
    <property type="match status" value="1"/>
</dbReference>
<reference evidence="4 5" key="1">
    <citation type="submission" date="2019-03" db="EMBL/GenBank/DDBJ databases">
        <title>Genomic Encyclopedia of Type Strains, Phase IV (KMG-IV): sequencing the most valuable type-strain genomes for metagenomic binning, comparative biology and taxonomic classification.</title>
        <authorList>
            <person name="Goeker M."/>
        </authorList>
    </citation>
    <scope>NUCLEOTIDE SEQUENCE [LARGE SCALE GENOMIC DNA]</scope>
    <source>
        <strain evidence="4 5">DSM 9035</strain>
    </source>
</reference>
<feature type="compositionally biased region" description="Low complexity" evidence="1">
    <location>
        <begin position="24"/>
        <end position="73"/>
    </location>
</feature>